<keyword evidence="2" id="KW-1185">Reference proteome</keyword>
<sequence length="441" mass="47507">MVALRLSSAALFLGLLVTTLASPPSEIKPAFPNGHWVDTWAAMPQLTESTNLPLPPFNGTNVVFQNSTIRQTLHMSVGGSQIRLRFSNAFGVTNLPITAVTVALPVNGSAGVSAIQSKTLQTVTFSGNTSIIIPNAGLAVSDPLDFPIEPQSMVTVTMFLANGQTTNMITSHPGSRTTSWFVNGNEVSATNLTITNPNVQSAAHWFFVSAVEVWSPPTTVAWGIVGDSITDGRGSDTDANNRWPDLVLRRMQQNTTTKNIAMFNQAAGGNRILADGLGPAAVGRIERDIIAQSGVRFTMIFEGVNDIGTAPTDPTSQQVVGDRLIQAFKQIVVRVHELGIPIFAATITPFGAPNSAIQPYSNPEREKTRQRINDFIKTSGWFDHVIDFDAIVRDPSNPTQLNPEFNSGDFLHPNVAGYTAIANAFPLEIFETFKNGVSSFQ</sequence>
<evidence type="ECO:0000313" key="1">
    <source>
        <dbReference type="EMBL" id="KAI0086384.1"/>
    </source>
</evidence>
<proteinExistence type="predicted"/>
<dbReference type="EMBL" id="MU274924">
    <property type="protein sequence ID" value="KAI0086384.1"/>
    <property type="molecule type" value="Genomic_DNA"/>
</dbReference>
<dbReference type="Proteomes" id="UP001055072">
    <property type="component" value="Unassembled WGS sequence"/>
</dbReference>
<gene>
    <name evidence="1" type="ORF">BDY19DRAFT_895068</name>
</gene>
<keyword evidence="1" id="KW-0378">Hydrolase</keyword>
<evidence type="ECO:0000313" key="2">
    <source>
        <dbReference type="Proteomes" id="UP001055072"/>
    </source>
</evidence>
<protein>
    <submittedName>
        <fullName evidence="1">SGNH hydrolase</fullName>
    </submittedName>
</protein>
<organism evidence="1 2">
    <name type="scientific">Irpex rosettiformis</name>
    <dbReference type="NCBI Taxonomy" id="378272"/>
    <lineage>
        <taxon>Eukaryota</taxon>
        <taxon>Fungi</taxon>
        <taxon>Dikarya</taxon>
        <taxon>Basidiomycota</taxon>
        <taxon>Agaricomycotina</taxon>
        <taxon>Agaricomycetes</taxon>
        <taxon>Polyporales</taxon>
        <taxon>Irpicaceae</taxon>
        <taxon>Irpex</taxon>
    </lineage>
</organism>
<reference evidence="1" key="1">
    <citation type="journal article" date="2021" name="Environ. Microbiol.">
        <title>Gene family expansions and transcriptome signatures uncover fungal adaptations to wood decay.</title>
        <authorList>
            <person name="Hage H."/>
            <person name="Miyauchi S."/>
            <person name="Viragh M."/>
            <person name="Drula E."/>
            <person name="Min B."/>
            <person name="Chaduli D."/>
            <person name="Navarro D."/>
            <person name="Favel A."/>
            <person name="Norest M."/>
            <person name="Lesage-Meessen L."/>
            <person name="Balint B."/>
            <person name="Merenyi Z."/>
            <person name="de Eugenio L."/>
            <person name="Morin E."/>
            <person name="Martinez A.T."/>
            <person name="Baldrian P."/>
            <person name="Stursova M."/>
            <person name="Martinez M.J."/>
            <person name="Novotny C."/>
            <person name="Magnuson J.K."/>
            <person name="Spatafora J.W."/>
            <person name="Maurice S."/>
            <person name="Pangilinan J."/>
            <person name="Andreopoulos W."/>
            <person name="LaButti K."/>
            <person name="Hundley H."/>
            <person name="Na H."/>
            <person name="Kuo A."/>
            <person name="Barry K."/>
            <person name="Lipzen A."/>
            <person name="Henrissat B."/>
            <person name="Riley R."/>
            <person name="Ahrendt S."/>
            <person name="Nagy L.G."/>
            <person name="Grigoriev I.V."/>
            <person name="Martin F."/>
            <person name="Rosso M.N."/>
        </authorList>
    </citation>
    <scope>NUCLEOTIDE SEQUENCE</scope>
    <source>
        <strain evidence="1">CBS 384.51</strain>
    </source>
</reference>
<name>A0ACB8TX09_9APHY</name>
<comment type="caution">
    <text evidence="1">The sequence shown here is derived from an EMBL/GenBank/DDBJ whole genome shotgun (WGS) entry which is preliminary data.</text>
</comment>
<accession>A0ACB8TX09</accession>